<evidence type="ECO:0000259" key="2">
    <source>
        <dbReference type="PROSITE" id="PS51757"/>
    </source>
</evidence>
<dbReference type="GO" id="GO:0003774">
    <property type="term" value="F:cytoskeletal motor activity"/>
    <property type="evidence" value="ECO:0007669"/>
    <property type="project" value="InterPro"/>
</dbReference>
<proteinExistence type="predicted"/>
<reference evidence="3" key="1">
    <citation type="submission" date="2015-03" db="EMBL/GenBank/DDBJ databases">
        <title>A transcriptome of Araucaria cunninghamii, an australian fine timber species.</title>
        <authorList>
            <person name="Jing Yi C.J.Y."/>
            <person name="Yin San L.Y.S."/>
            <person name="Abdul Karim S.S."/>
            <person name="Wan Azmi N.N."/>
            <person name="Hercus R.R."/>
            <person name="Croft L.L."/>
        </authorList>
    </citation>
    <scope>NUCLEOTIDE SEQUENCE</scope>
    <source>
        <strain evidence="3">MI0301</strain>
        <tissue evidence="3">Leaf</tissue>
    </source>
</reference>
<feature type="region of interest" description="Disordered" evidence="1">
    <location>
        <begin position="1"/>
        <end position="50"/>
    </location>
</feature>
<evidence type="ECO:0000256" key="1">
    <source>
        <dbReference type="SAM" id="MobiDB-lite"/>
    </source>
</evidence>
<feature type="domain" description="TH1" evidence="2">
    <location>
        <begin position="71"/>
        <end position="240"/>
    </location>
</feature>
<dbReference type="GO" id="GO:0016459">
    <property type="term" value="C:myosin complex"/>
    <property type="evidence" value="ECO:0007669"/>
    <property type="project" value="InterPro"/>
</dbReference>
<sequence length="240" mass="27454">MMGRNPERRRRVELQVPVKDRVRDSKENDDSQGEAIANKNNNNNNNKVLQGSGSMVMSMATETQEPFMGMKVRRRTSLYRQYQGDYIDAKSNQIILKLLEKQGDRQVLFADNIVKVNSEGKIKRQVLLISDVAVYILDAQWGNLKHRIGLKAIEKVCLSTLSDNFFAIIVPTEYDTLLASTRKTEIVTVLVEAMKKLRDNPLEVVFSNRFEYYVGSDSVREVFFEEAEGGVKTRIVQKTN</sequence>
<name>A0A0D6R4I5_ARACU</name>
<dbReference type="EMBL" id="GCKF01036083">
    <property type="protein sequence ID" value="JAG96805.1"/>
    <property type="molecule type" value="Transcribed_RNA"/>
</dbReference>
<evidence type="ECO:0000313" key="3">
    <source>
        <dbReference type="EMBL" id="JAG96805.1"/>
    </source>
</evidence>
<accession>A0A0D6R4I5</accession>
<feature type="compositionally biased region" description="Basic and acidic residues" evidence="1">
    <location>
        <begin position="10"/>
        <end position="29"/>
    </location>
</feature>
<dbReference type="PROSITE" id="PS51757">
    <property type="entry name" value="TH1"/>
    <property type="match status" value="1"/>
</dbReference>
<organism evidence="3">
    <name type="scientific">Araucaria cunninghamii</name>
    <name type="common">Hoop pine</name>
    <name type="synonym">Moreton Bay pine</name>
    <dbReference type="NCBI Taxonomy" id="56994"/>
    <lineage>
        <taxon>Eukaryota</taxon>
        <taxon>Viridiplantae</taxon>
        <taxon>Streptophyta</taxon>
        <taxon>Embryophyta</taxon>
        <taxon>Tracheophyta</taxon>
        <taxon>Spermatophyta</taxon>
        <taxon>Pinopsida</taxon>
        <taxon>Pinidae</taxon>
        <taxon>Conifers II</taxon>
        <taxon>Araucariales</taxon>
        <taxon>Araucariaceae</taxon>
        <taxon>Araucaria</taxon>
    </lineage>
</organism>
<dbReference type="PANTHER" id="PTHR34969">
    <property type="entry name" value="OS01G0621700 PROTEIN"/>
    <property type="match status" value="1"/>
</dbReference>
<dbReference type="Pfam" id="PF06017">
    <property type="entry name" value="Myosin_TH1"/>
    <property type="match status" value="1"/>
</dbReference>
<dbReference type="PANTHER" id="PTHR34969:SF1">
    <property type="entry name" value="TH1 DOMAIN-CONTAINING PROTEIN"/>
    <property type="match status" value="1"/>
</dbReference>
<dbReference type="InterPro" id="IPR010926">
    <property type="entry name" value="Myosin_TH1"/>
</dbReference>
<feature type="compositionally biased region" description="Low complexity" evidence="1">
    <location>
        <begin position="38"/>
        <end position="47"/>
    </location>
</feature>
<dbReference type="AlphaFoldDB" id="A0A0D6R4I5"/>
<protein>
    <recommendedName>
        <fullName evidence="2">TH1 domain-containing protein</fullName>
    </recommendedName>
</protein>